<protein>
    <submittedName>
        <fullName evidence="10">MMPL family transporter</fullName>
    </submittedName>
</protein>
<feature type="transmembrane region" description="Helical" evidence="8">
    <location>
        <begin position="172"/>
        <end position="195"/>
    </location>
</feature>
<keyword evidence="11" id="KW-1185">Reference proteome</keyword>
<proteinExistence type="inferred from homology"/>
<dbReference type="InterPro" id="IPR004869">
    <property type="entry name" value="MMPL_dom"/>
</dbReference>
<dbReference type="Pfam" id="PF03176">
    <property type="entry name" value="MMPL"/>
    <property type="match status" value="2"/>
</dbReference>
<dbReference type="SUPFAM" id="SSF82866">
    <property type="entry name" value="Multidrug efflux transporter AcrB transmembrane domain"/>
    <property type="match status" value="2"/>
</dbReference>
<keyword evidence="3" id="KW-1003">Cell membrane</keyword>
<dbReference type="InterPro" id="IPR050545">
    <property type="entry name" value="Mycobact_MmpL"/>
</dbReference>
<dbReference type="PANTHER" id="PTHR33406">
    <property type="entry name" value="MEMBRANE PROTEIN MJ1562-RELATED"/>
    <property type="match status" value="1"/>
</dbReference>
<feature type="transmembrane region" description="Helical" evidence="8">
    <location>
        <begin position="280"/>
        <end position="301"/>
    </location>
</feature>
<keyword evidence="6 8" id="KW-0472">Membrane</keyword>
<feature type="transmembrane region" description="Helical" evidence="8">
    <location>
        <begin position="560"/>
        <end position="578"/>
    </location>
</feature>
<dbReference type="InterPro" id="IPR000731">
    <property type="entry name" value="SSD"/>
</dbReference>
<organism evidence="10 11">
    <name type="scientific">Streptomyces triticirhizae</name>
    <dbReference type="NCBI Taxonomy" id="2483353"/>
    <lineage>
        <taxon>Bacteria</taxon>
        <taxon>Bacillati</taxon>
        <taxon>Actinomycetota</taxon>
        <taxon>Actinomycetes</taxon>
        <taxon>Kitasatosporales</taxon>
        <taxon>Streptomycetaceae</taxon>
        <taxon>Streptomyces</taxon>
    </lineage>
</organism>
<dbReference type="PANTHER" id="PTHR33406:SF11">
    <property type="entry name" value="MEMBRANE PROTEIN SCO6666-RELATED"/>
    <property type="match status" value="1"/>
</dbReference>
<gene>
    <name evidence="10" type="ORF">EBN88_03895</name>
</gene>
<feature type="transmembrane region" description="Helical" evidence="8">
    <location>
        <begin position="598"/>
        <end position="621"/>
    </location>
</feature>
<sequence>MFTWLGSLAIRRARLILIITGVVVAISGVLATGAMDKLKVGGFLDPDAPSSEAAELIEERFGGQADLIVLVEAEEGATVDSPEVREAGERLTADLTGEETLSNVVSYWTDEAPSLRSEDGRFGVVVAHVAGDEHEALQNTEDLHAAYAGSIGPAEVTFGGWQGVNRDIFENVMTSLVIAEAIAIPLTLVLLLAAFGSLVAAALPLAIGVLAIVGTFGLLSLLGGFTDVSIFSANLTTALGLGLGIDYALLIVARFRERLGLGESVPDALAHTVRTAGRTILFSAVIVAAALATMLLFPLYFLRSFAYAGIGVVTIAALAALFVVPALLALLGERINAGRLPWVTGIRGGDAPFWGRLARAVRRRPVLALLPVVAGMVLAASPLLGVQFSTPDERVLRDDVASREVSAVLDEGFTGLDASALQVVTDTALDAPAVESLASDISERPGVTRVDASVGSFAEGRPLDGPPADAERSGPDAEWLTVSTSVEPKSEEATDLVADLRGLAVPGGGELLVGGTDAELVDTRDAIGSRLVLAIALITLVTFLVLFLFTGSVVQPLRALVLNGLGLAATFGIMVWIFQEGHLSGLLGFTPQPTDSAMTVLVFCVVFGLAMDYEVFVVARIKELHDQGMTPDAAVEHGLARTGRIVTTAAGLLAVSFLAFGTSSISFVQMFGIGAGLAILLDALLIRGVLVPGSLALLGRSAWWLPGPLRGVYARFGLSEAAEPEDAAAGDRDRTPATDPVGTRG</sequence>
<evidence type="ECO:0000313" key="11">
    <source>
        <dbReference type="Proteomes" id="UP000278673"/>
    </source>
</evidence>
<comment type="caution">
    <text evidence="10">The sequence shown here is derived from an EMBL/GenBank/DDBJ whole genome shotgun (WGS) entry which is preliminary data.</text>
</comment>
<comment type="subcellular location">
    <subcellularLocation>
        <location evidence="1">Cell membrane</location>
        <topology evidence="1">Multi-pass membrane protein</topology>
    </subcellularLocation>
</comment>
<evidence type="ECO:0000256" key="2">
    <source>
        <dbReference type="ARBA" id="ARBA00010157"/>
    </source>
</evidence>
<feature type="domain" description="SSD" evidence="9">
    <location>
        <begin position="209"/>
        <end position="330"/>
    </location>
</feature>
<feature type="region of interest" description="Disordered" evidence="7">
    <location>
        <begin position="456"/>
        <end position="476"/>
    </location>
</feature>
<evidence type="ECO:0000256" key="6">
    <source>
        <dbReference type="ARBA" id="ARBA00023136"/>
    </source>
</evidence>
<dbReference type="AlphaFoldDB" id="A0A3M2M5Y3"/>
<evidence type="ECO:0000256" key="7">
    <source>
        <dbReference type="SAM" id="MobiDB-lite"/>
    </source>
</evidence>
<dbReference type="PROSITE" id="PS50156">
    <property type="entry name" value="SSD"/>
    <property type="match status" value="1"/>
</dbReference>
<feature type="transmembrane region" description="Helical" evidence="8">
    <location>
        <begin position="231"/>
        <end position="253"/>
    </location>
</feature>
<name>A0A3M2M5Y3_9ACTN</name>
<evidence type="ECO:0000259" key="9">
    <source>
        <dbReference type="PROSITE" id="PS50156"/>
    </source>
</evidence>
<comment type="similarity">
    <text evidence="2">Belongs to the resistance-nodulation-cell division (RND) (TC 2.A.6) family. MmpL subfamily.</text>
</comment>
<dbReference type="RefSeq" id="WP_122182365.1">
    <property type="nucleotide sequence ID" value="NZ_RFFJ01000010.1"/>
</dbReference>
<feature type="transmembrane region" description="Helical" evidence="8">
    <location>
        <begin position="527"/>
        <end position="548"/>
    </location>
</feature>
<feature type="transmembrane region" description="Helical" evidence="8">
    <location>
        <begin position="366"/>
        <end position="388"/>
    </location>
</feature>
<feature type="transmembrane region" description="Helical" evidence="8">
    <location>
        <begin position="202"/>
        <end position="225"/>
    </location>
</feature>
<keyword evidence="5 8" id="KW-1133">Transmembrane helix</keyword>
<accession>A0A3M2M5Y3</accession>
<feature type="region of interest" description="Disordered" evidence="7">
    <location>
        <begin position="722"/>
        <end position="745"/>
    </location>
</feature>
<evidence type="ECO:0000256" key="3">
    <source>
        <dbReference type="ARBA" id="ARBA00022475"/>
    </source>
</evidence>
<reference evidence="10 11" key="1">
    <citation type="submission" date="2018-10" db="EMBL/GenBank/DDBJ databases">
        <title>Isolation, diversity and antifungal activity of actinobacteria from wheat.</title>
        <authorList>
            <person name="Han C."/>
        </authorList>
    </citation>
    <scope>NUCLEOTIDE SEQUENCE [LARGE SCALE GENOMIC DNA]</scope>
    <source>
        <strain evidence="10 11">NEAU-YY642</strain>
    </source>
</reference>
<evidence type="ECO:0000256" key="4">
    <source>
        <dbReference type="ARBA" id="ARBA00022692"/>
    </source>
</evidence>
<evidence type="ECO:0000313" key="10">
    <source>
        <dbReference type="EMBL" id="RMI45184.1"/>
    </source>
</evidence>
<keyword evidence="4 8" id="KW-0812">Transmembrane</keyword>
<dbReference type="Proteomes" id="UP000278673">
    <property type="component" value="Unassembled WGS sequence"/>
</dbReference>
<dbReference type="Gene3D" id="1.20.1640.10">
    <property type="entry name" value="Multidrug efflux transporter AcrB transmembrane domain"/>
    <property type="match status" value="2"/>
</dbReference>
<evidence type="ECO:0000256" key="1">
    <source>
        <dbReference type="ARBA" id="ARBA00004651"/>
    </source>
</evidence>
<dbReference type="GO" id="GO:0005886">
    <property type="term" value="C:plasma membrane"/>
    <property type="evidence" value="ECO:0007669"/>
    <property type="project" value="UniProtKB-SubCell"/>
</dbReference>
<dbReference type="EMBL" id="RFFJ01000010">
    <property type="protein sequence ID" value="RMI45184.1"/>
    <property type="molecule type" value="Genomic_DNA"/>
</dbReference>
<evidence type="ECO:0000256" key="5">
    <source>
        <dbReference type="ARBA" id="ARBA00022989"/>
    </source>
</evidence>
<evidence type="ECO:0000256" key="8">
    <source>
        <dbReference type="SAM" id="Phobius"/>
    </source>
</evidence>
<feature type="transmembrane region" description="Helical" evidence="8">
    <location>
        <begin position="307"/>
        <end position="331"/>
    </location>
</feature>